<proteinExistence type="inferred from homology"/>
<dbReference type="Proteomes" id="UP000277928">
    <property type="component" value="Unassembled WGS sequence"/>
</dbReference>
<evidence type="ECO:0000256" key="2">
    <source>
        <dbReference type="ARBA" id="ARBA00022670"/>
    </source>
</evidence>
<dbReference type="STRING" id="42156.A0A3P6U3P3"/>
<dbReference type="AlphaFoldDB" id="A0A3P6U3P3"/>
<evidence type="ECO:0000313" key="8">
    <source>
        <dbReference type="EMBL" id="VDK88645.1"/>
    </source>
</evidence>
<keyword evidence="2" id="KW-0645">Protease</keyword>
<sequence>MKLDIHRTSSLDVSMQFSTMYIPPYSKNMVAVPPTLSPLVRQRILSVLNDCSKNVVSRGAVAFIKNVEPILQNGPQCGLVALQMAVKAHGLPYRNMDEIFQYAKRKGYTNHGEIFSADWLADIAASLWPMLDVAVENVPSTTQMEQLVQENALLLVPYDCDKNHQPSNRGGHSAHWCLVIGFLCPVKELETIAWNTISAHTCSKATHVFCVHGKSRHIAVWNYSQLVASNLNLREALAKVIDYVIPSSDLSTLRNRCVVVRYRSNTTASNAIS</sequence>
<evidence type="ECO:0000256" key="1">
    <source>
        <dbReference type="ARBA" id="ARBA00022438"/>
    </source>
</evidence>
<dbReference type="PANTHER" id="PTHR28631">
    <property type="entry name" value="UPF0692 PROTEIN C19ORF54"/>
    <property type="match status" value="1"/>
</dbReference>
<evidence type="ECO:0000256" key="3">
    <source>
        <dbReference type="ARBA" id="ARBA00022801"/>
    </source>
</evidence>
<accession>A0A3P6U3P3</accession>
<keyword evidence="9" id="KW-1185">Reference proteome</keyword>
<comment type="catalytic activity">
    <reaction evidence="7">
        <text>N-terminal N(alpha)-acetyl-L-cysteinyl-L-aspartyl-[protein] + H2O = N-terminal L-aspartyl-[protein] + N-acetyl-L-cysteine</text>
        <dbReference type="Rhea" id="RHEA:74579"/>
        <dbReference type="Rhea" id="RHEA-COMP:12669"/>
        <dbReference type="Rhea" id="RHEA-COMP:18395"/>
        <dbReference type="ChEBI" id="CHEBI:15377"/>
        <dbReference type="ChEBI" id="CHEBI:64720"/>
        <dbReference type="ChEBI" id="CHEBI:78236"/>
        <dbReference type="ChEBI" id="CHEBI:193599"/>
    </reaction>
    <physiologicalReaction direction="left-to-right" evidence="7">
        <dbReference type="Rhea" id="RHEA:74580"/>
    </physiologicalReaction>
</comment>
<gene>
    <name evidence="8" type="ORF">NLS_LOCUS8773</name>
</gene>
<reference evidence="8 9" key="1">
    <citation type="submission" date="2018-08" db="EMBL/GenBank/DDBJ databases">
        <authorList>
            <person name="Laetsch R D."/>
            <person name="Stevens L."/>
            <person name="Kumar S."/>
            <person name="Blaxter L. M."/>
        </authorList>
    </citation>
    <scope>NUCLEOTIDE SEQUENCE [LARGE SCALE GENOMIC DNA]</scope>
</reference>
<name>A0A3P6U3P3_LITSI</name>
<comment type="similarity">
    <text evidence="4">Belongs to the ACTMAP family.</text>
</comment>
<organism evidence="8 9">
    <name type="scientific">Litomosoides sigmodontis</name>
    <name type="common">Filarial nematode worm</name>
    <dbReference type="NCBI Taxonomy" id="42156"/>
    <lineage>
        <taxon>Eukaryota</taxon>
        <taxon>Metazoa</taxon>
        <taxon>Ecdysozoa</taxon>
        <taxon>Nematoda</taxon>
        <taxon>Chromadorea</taxon>
        <taxon>Rhabditida</taxon>
        <taxon>Spirurina</taxon>
        <taxon>Spiruromorpha</taxon>
        <taxon>Filarioidea</taxon>
        <taxon>Onchocercidae</taxon>
        <taxon>Litomosoides</taxon>
    </lineage>
</organism>
<keyword evidence="1" id="KW-0031">Aminopeptidase</keyword>
<evidence type="ECO:0000256" key="6">
    <source>
        <dbReference type="ARBA" id="ARBA00034908"/>
    </source>
</evidence>
<protein>
    <recommendedName>
        <fullName evidence="5">Actin maturation protease</fullName>
    </recommendedName>
    <alternativeName>
        <fullName evidence="6">Actin aminopeptidase ACTMAP</fullName>
    </alternativeName>
</protein>
<dbReference type="PANTHER" id="PTHR28631:SF1">
    <property type="entry name" value="ACTIN MATURATION PROTEASE"/>
    <property type="match status" value="1"/>
</dbReference>
<dbReference type="InterPro" id="IPR040043">
    <property type="entry name" value="ACTMAP"/>
</dbReference>
<dbReference type="GO" id="GO:0006508">
    <property type="term" value="P:proteolysis"/>
    <property type="evidence" value="ECO:0007669"/>
    <property type="project" value="UniProtKB-KW"/>
</dbReference>
<dbReference type="OMA" id="MCLEHFG"/>
<evidence type="ECO:0000256" key="7">
    <source>
        <dbReference type="ARBA" id="ARBA00049041"/>
    </source>
</evidence>
<dbReference type="Pfam" id="PF21646">
    <property type="entry name" value="ACTMAP-like_C"/>
    <property type="match status" value="1"/>
</dbReference>
<dbReference type="EMBL" id="UYRX01001194">
    <property type="protein sequence ID" value="VDK88645.1"/>
    <property type="molecule type" value="Genomic_DNA"/>
</dbReference>
<evidence type="ECO:0000256" key="4">
    <source>
        <dbReference type="ARBA" id="ARBA00034725"/>
    </source>
</evidence>
<evidence type="ECO:0000256" key="5">
    <source>
        <dbReference type="ARBA" id="ARBA00034848"/>
    </source>
</evidence>
<evidence type="ECO:0000313" key="9">
    <source>
        <dbReference type="Proteomes" id="UP000277928"/>
    </source>
</evidence>
<dbReference type="GO" id="GO:0004177">
    <property type="term" value="F:aminopeptidase activity"/>
    <property type="evidence" value="ECO:0007669"/>
    <property type="project" value="UniProtKB-KW"/>
</dbReference>
<dbReference type="OrthoDB" id="198816at2759"/>
<keyword evidence="3" id="KW-0378">Hydrolase</keyword>